<evidence type="ECO:0000256" key="2">
    <source>
        <dbReference type="ARBA" id="ARBA00003921"/>
    </source>
</evidence>
<dbReference type="Pfam" id="PF01820">
    <property type="entry name" value="Dala_Dala_lig_N"/>
    <property type="match status" value="1"/>
</dbReference>
<evidence type="ECO:0000256" key="15">
    <source>
        <dbReference type="ARBA" id="ARBA00023211"/>
    </source>
</evidence>
<dbReference type="InterPro" id="IPR011095">
    <property type="entry name" value="Dala_Dala_lig_C"/>
</dbReference>
<dbReference type="PANTHER" id="PTHR23132:SF23">
    <property type="entry name" value="D-ALANINE--D-ALANINE LIGASE B"/>
    <property type="match status" value="1"/>
</dbReference>
<dbReference type="FunFam" id="3.40.50.20:FF:000013">
    <property type="entry name" value="D-alanine--D-alanine ligase"/>
    <property type="match status" value="1"/>
</dbReference>
<evidence type="ECO:0000256" key="14">
    <source>
        <dbReference type="ARBA" id="ARBA00022984"/>
    </source>
</evidence>
<dbReference type="GO" id="GO:0005829">
    <property type="term" value="C:cytosol"/>
    <property type="evidence" value="ECO:0007669"/>
    <property type="project" value="TreeGrafter"/>
</dbReference>
<name>A0AAE3HH90_9GAMM</name>
<dbReference type="Gene3D" id="3.40.50.20">
    <property type="match status" value="1"/>
</dbReference>
<dbReference type="AlphaFoldDB" id="A0AAE3HH90"/>
<dbReference type="InterPro" id="IPR000291">
    <property type="entry name" value="D-Ala_lig_Van_CS"/>
</dbReference>
<dbReference type="InterPro" id="IPR016185">
    <property type="entry name" value="PreATP-grasp_dom_sf"/>
</dbReference>
<evidence type="ECO:0000256" key="11">
    <source>
        <dbReference type="ARBA" id="ARBA00022840"/>
    </source>
</evidence>
<keyword evidence="12 20" id="KW-0460">Magnesium</keyword>
<evidence type="ECO:0000256" key="1">
    <source>
        <dbReference type="ARBA" id="ARBA00001936"/>
    </source>
</evidence>
<dbReference type="Gene3D" id="3.30.1490.20">
    <property type="entry name" value="ATP-grasp fold, A domain"/>
    <property type="match status" value="1"/>
</dbReference>
<protein>
    <recommendedName>
        <fullName evidence="6 18">D-alanine--D-alanine ligase</fullName>
        <ecNumber evidence="6 18">6.3.2.4</ecNumber>
    </recommendedName>
    <alternativeName>
        <fullName evidence="18">D-Ala-D-Ala ligase</fullName>
    </alternativeName>
    <alternativeName>
        <fullName evidence="18">D-alanylalanine synthetase</fullName>
    </alternativeName>
</protein>
<dbReference type="HAMAP" id="MF_00047">
    <property type="entry name" value="Dala_Dala_lig"/>
    <property type="match status" value="1"/>
</dbReference>
<feature type="binding site" evidence="20">
    <location>
        <position position="269"/>
    </location>
    <ligand>
        <name>Mg(2+)</name>
        <dbReference type="ChEBI" id="CHEBI:18420"/>
        <label>1</label>
    </ligand>
</feature>
<feature type="binding site" evidence="20">
    <location>
        <position position="271"/>
    </location>
    <ligand>
        <name>Mg(2+)</name>
        <dbReference type="ChEBI" id="CHEBI:18420"/>
        <label>2</label>
    </ligand>
</feature>
<evidence type="ECO:0000313" key="23">
    <source>
        <dbReference type="EMBL" id="MCS3902256.1"/>
    </source>
</evidence>
<feature type="domain" description="ATP-grasp" evidence="22">
    <location>
        <begin position="107"/>
        <end position="302"/>
    </location>
</feature>
<proteinExistence type="inferred from homology"/>
<evidence type="ECO:0000256" key="5">
    <source>
        <dbReference type="ARBA" id="ARBA00010871"/>
    </source>
</evidence>
<evidence type="ECO:0000256" key="12">
    <source>
        <dbReference type="ARBA" id="ARBA00022842"/>
    </source>
</evidence>
<dbReference type="Gene3D" id="3.30.470.20">
    <property type="entry name" value="ATP-grasp fold, B domain"/>
    <property type="match status" value="1"/>
</dbReference>
<sequence>MSRLPEQYGKVAVLLGGTSAEREISLKSGNAVLAALQAAGVDAQAIDPRDGLFAPLQAGGFDRAFIALHGRGGEDGLIQGALEWLGLPYTGSGVLGSAIAMDKLKTKQIWLQSDIPTPPHAVVTNAGELVAFAEQVGYPLAVKPAHEGSSIGMSRLESAADAEAAYAAAAGCDEVVLAERWIQGTEYTASIIGEQVLPLIRLETPRTFYDFEAKYLADNTQYHCPAGLDAAREQQLADLCRRSFAAIGAGGWGRVDLMLDTAGEPWLLEVNTVPGMTDHSLVPMAASQVGMDFAALALRILDTTFDRPLLAGRETP</sequence>
<evidence type="ECO:0000256" key="9">
    <source>
        <dbReference type="ARBA" id="ARBA00022723"/>
    </source>
</evidence>
<keyword evidence="14 18" id="KW-0573">Peptidoglycan synthesis</keyword>
<dbReference type="PROSITE" id="PS00843">
    <property type="entry name" value="DALA_DALA_LIGASE_1"/>
    <property type="match status" value="1"/>
</dbReference>
<evidence type="ECO:0000256" key="13">
    <source>
        <dbReference type="ARBA" id="ARBA00022960"/>
    </source>
</evidence>
<feature type="binding site" evidence="20">
    <location>
        <position position="256"/>
    </location>
    <ligand>
        <name>Mg(2+)</name>
        <dbReference type="ChEBI" id="CHEBI:18420"/>
        <label>1</label>
    </ligand>
</feature>
<evidence type="ECO:0000256" key="10">
    <source>
        <dbReference type="ARBA" id="ARBA00022741"/>
    </source>
</evidence>
<evidence type="ECO:0000256" key="19">
    <source>
        <dbReference type="PIRSR" id="PIRSR039102-1"/>
    </source>
</evidence>
<dbReference type="InterPro" id="IPR013815">
    <property type="entry name" value="ATP_grasp_subdomain_1"/>
</dbReference>
<dbReference type="PROSITE" id="PS50975">
    <property type="entry name" value="ATP_GRASP"/>
    <property type="match status" value="1"/>
</dbReference>
<evidence type="ECO:0000256" key="7">
    <source>
        <dbReference type="ARBA" id="ARBA00022490"/>
    </source>
</evidence>
<dbReference type="SUPFAM" id="SSF52440">
    <property type="entry name" value="PreATP-grasp domain"/>
    <property type="match status" value="1"/>
</dbReference>
<evidence type="ECO:0000256" key="18">
    <source>
        <dbReference type="HAMAP-Rule" id="MF_00047"/>
    </source>
</evidence>
<keyword evidence="10 21" id="KW-0547">Nucleotide-binding</keyword>
<dbReference type="Pfam" id="PF07478">
    <property type="entry name" value="Dala_Dala_lig_C"/>
    <property type="match status" value="1"/>
</dbReference>
<keyword evidence="9 20" id="KW-0479">Metal-binding</keyword>
<keyword evidence="16 18" id="KW-0961">Cell wall biogenesis/degradation</keyword>
<feature type="active site" evidence="19">
    <location>
        <position position="21"/>
    </location>
</feature>
<dbReference type="InterPro" id="IPR011761">
    <property type="entry name" value="ATP-grasp"/>
</dbReference>
<feature type="active site" evidence="19">
    <location>
        <position position="280"/>
    </location>
</feature>
<dbReference type="PIRSF" id="PIRSF039102">
    <property type="entry name" value="Ddl/VanB"/>
    <property type="match status" value="1"/>
</dbReference>
<organism evidence="23 24">
    <name type="scientific">Methylohalomonas lacus</name>
    <dbReference type="NCBI Taxonomy" id="398773"/>
    <lineage>
        <taxon>Bacteria</taxon>
        <taxon>Pseudomonadati</taxon>
        <taxon>Pseudomonadota</taxon>
        <taxon>Gammaproteobacteria</taxon>
        <taxon>Methylohalomonadales</taxon>
        <taxon>Methylohalomonadaceae</taxon>
        <taxon>Methylohalomonas</taxon>
    </lineage>
</organism>
<dbReference type="Proteomes" id="UP001204445">
    <property type="component" value="Unassembled WGS sequence"/>
</dbReference>
<dbReference type="GO" id="GO:0009252">
    <property type="term" value="P:peptidoglycan biosynthetic process"/>
    <property type="evidence" value="ECO:0007669"/>
    <property type="project" value="UniProtKB-UniRule"/>
</dbReference>
<keyword evidence="13 18" id="KW-0133">Cell shape</keyword>
<dbReference type="RefSeq" id="WP_259053714.1">
    <property type="nucleotide sequence ID" value="NZ_JANUCT010000001.1"/>
</dbReference>
<dbReference type="PANTHER" id="PTHR23132">
    <property type="entry name" value="D-ALANINE--D-ALANINE LIGASE"/>
    <property type="match status" value="1"/>
</dbReference>
<evidence type="ECO:0000256" key="16">
    <source>
        <dbReference type="ARBA" id="ARBA00023316"/>
    </source>
</evidence>
<comment type="cofactor">
    <cofactor evidence="1">
        <name>Mn(2+)</name>
        <dbReference type="ChEBI" id="CHEBI:29035"/>
    </cofactor>
</comment>
<dbReference type="PROSITE" id="PS00844">
    <property type="entry name" value="DALA_DALA_LIGASE_2"/>
    <property type="match status" value="1"/>
</dbReference>
<dbReference type="GO" id="GO:0046872">
    <property type="term" value="F:metal ion binding"/>
    <property type="evidence" value="ECO:0007669"/>
    <property type="project" value="UniProtKB-KW"/>
</dbReference>
<gene>
    <name evidence="18" type="primary">ddl</name>
    <name evidence="23" type="ORF">J2T55_000248</name>
</gene>
<comment type="function">
    <text evidence="2 18">Cell wall formation.</text>
</comment>
<evidence type="ECO:0000313" key="24">
    <source>
        <dbReference type="Proteomes" id="UP001204445"/>
    </source>
</evidence>
<dbReference type="EC" id="6.3.2.4" evidence="6 18"/>
<dbReference type="GO" id="GO:0008716">
    <property type="term" value="F:D-alanine-D-alanine ligase activity"/>
    <property type="evidence" value="ECO:0007669"/>
    <property type="project" value="UniProtKB-UniRule"/>
</dbReference>
<dbReference type="NCBIfam" id="NF002378">
    <property type="entry name" value="PRK01372.1"/>
    <property type="match status" value="1"/>
</dbReference>
<evidence type="ECO:0000259" key="22">
    <source>
        <dbReference type="PROSITE" id="PS50975"/>
    </source>
</evidence>
<keyword evidence="8 18" id="KW-0436">Ligase</keyword>
<keyword evidence="15 20" id="KW-0464">Manganese</keyword>
<dbReference type="InterPro" id="IPR011127">
    <property type="entry name" value="Dala_Dala_lig_N"/>
</dbReference>
<dbReference type="NCBIfam" id="TIGR01205">
    <property type="entry name" value="D_ala_D_alaTIGR"/>
    <property type="match status" value="1"/>
</dbReference>
<feature type="active site" evidence="19">
    <location>
        <position position="149"/>
    </location>
</feature>
<keyword evidence="7 18" id="KW-0963">Cytoplasm</keyword>
<comment type="catalytic activity">
    <reaction evidence="17 18">
        <text>2 D-alanine + ATP = D-alanyl-D-alanine + ADP + phosphate + H(+)</text>
        <dbReference type="Rhea" id="RHEA:11224"/>
        <dbReference type="ChEBI" id="CHEBI:15378"/>
        <dbReference type="ChEBI" id="CHEBI:30616"/>
        <dbReference type="ChEBI" id="CHEBI:43474"/>
        <dbReference type="ChEBI" id="CHEBI:57416"/>
        <dbReference type="ChEBI" id="CHEBI:57822"/>
        <dbReference type="ChEBI" id="CHEBI:456216"/>
        <dbReference type="EC" id="6.3.2.4"/>
    </reaction>
</comment>
<comment type="caution">
    <text evidence="23">The sequence shown here is derived from an EMBL/GenBank/DDBJ whole genome shotgun (WGS) entry which is preliminary data.</text>
</comment>
<reference evidence="23" key="1">
    <citation type="submission" date="2022-08" db="EMBL/GenBank/DDBJ databases">
        <title>Genomic Encyclopedia of Type Strains, Phase III (KMG-III): the genomes of soil and plant-associated and newly described type strains.</title>
        <authorList>
            <person name="Whitman W."/>
        </authorList>
    </citation>
    <scope>NUCLEOTIDE SEQUENCE</scope>
    <source>
        <strain evidence="23">HMT 1</strain>
    </source>
</reference>
<accession>A0AAE3HH90</accession>
<dbReference type="SUPFAM" id="SSF56059">
    <property type="entry name" value="Glutathione synthetase ATP-binding domain-like"/>
    <property type="match status" value="1"/>
</dbReference>
<feature type="binding site" evidence="20">
    <location>
        <position position="269"/>
    </location>
    <ligand>
        <name>Mg(2+)</name>
        <dbReference type="ChEBI" id="CHEBI:18420"/>
        <label>2</label>
    </ligand>
</feature>
<evidence type="ECO:0000256" key="3">
    <source>
        <dbReference type="ARBA" id="ARBA00004496"/>
    </source>
</evidence>
<dbReference type="GO" id="GO:0008360">
    <property type="term" value="P:regulation of cell shape"/>
    <property type="evidence" value="ECO:0007669"/>
    <property type="project" value="UniProtKB-KW"/>
</dbReference>
<comment type="subcellular location">
    <subcellularLocation>
        <location evidence="3 18">Cytoplasm</location>
    </subcellularLocation>
</comment>
<evidence type="ECO:0000256" key="17">
    <source>
        <dbReference type="ARBA" id="ARBA00047614"/>
    </source>
</evidence>
<evidence type="ECO:0000256" key="6">
    <source>
        <dbReference type="ARBA" id="ARBA00012216"/>
    </source>
</evidence>
<dbReference type="EMBL" id="JANUCT010000001">
    <property type="protein sequence ID" value="MCS3902256.1"/>
    <property type="molecule type" value="Genomic_DNA"/>
</dbReference>
<dbReference type="InterPro" id="IPR005905">
    <property type="entry name" value="D_ala_D_ala"/>
</dbReference>
<dbReference type="GO" id="GO:0005524">
    <property type="term" value="F:ATP binding"/>
    <property type="evidence" value="ECO:0007669"/>
    <property type="project" value="UniProtKB-UniRule"/>
</dbReference>
<evidence type="ECO:0000256" key="21">
    <source>
        <dbReference type="PROSITE-ProRule" id="PRU00409"/>
    </source>
</evidence>
<keyword evidence="11 21" id="KW-0067">ATP-binding</keyword>
<dbReference type="GO" id="GO:0071555">
    <property type="term" value="P:cell wall organization"/>
    <property type="evidence" value="ECO:0007669"/>
    <property type="project" value="UniProtKB-KW"/>
</dbReference>
<evidence type="ECO:0000256" key="8">
    <source>
        <dbReference type="ARBA" id="ARBA00022598"/>
    </source>
</evidence>
<comment type="pathway">
    <text evidence="4 18">Cell wall biogenesis; peptidoglycan biosynthesis.</text>
</comment>
<comment type="similarity">
    <text evidence="5 18">Belongs to the D-alanine--D-alanine ligase family.</text>
</comment>
<comment type="cofactor">
    <cofactor evidence="20">
        <name>Mg(2+)</name>
        <dbReference type="ChEBI" id="CHEBI:18420"/>
    </cofactor>
    <cofactor evidence="20">
        <name>Mn(2+)</name>
        <dbReference type="ChEBI" id="CHEBI:29035"/>
    </cofactor>
    <text evidence="20">Binds 2 magnesium or manganese ions per subunit.</text>
</comment>
<dbReference type="FunFam" id="3.30.470.20:FF:000008">
    <property type="entry name" value="D-alanine--D-alanine ligase"/>
    <property type="match status" value="1"/>
</dbReference>
<evidence type="ECO:0000256" key="4">
    <source>
        <dbReference type="ARBA" id="ARBA00004752"/>
    </source>
</evidence>
<evidence type="ECO:0000256" key="20">
    <source>
        <dbReference type="PIRSR" id="PIRSR039102-3"/>
    </source>
</evidence>
<keyword evidence="24" id="KW-1185">Reference proteome</keyword>